<reference evidence="2" key="1">
    <citation type="submission" date="2018-11" db="EMBL/GenBank/DDBJ databases">
        <authorList>
            <consortium name="Pathogen Informatics"/>
        </authorList>
    </citation>
    <scope>NUCLEOTIDE SEQUENCE</scope>
</reference>
<sequence>MKAITEAKASKALQLLAHDCPSLLWPPAGRNISPLTEPNSGLPVGAPQAIRETSSRKSSVETPLFTQVTSTMTTTSPTLAATASDSSFRTAIGPASSPVHATPGLSIGTPASTGPLALQVLSGFWEQMAKLHQSSGAVDPLLDFPTFRFDVSAQASQAMRTDQDTAGALLSMLHAAAMAATAVKSGGVSKSGRKFVIIYTS</sequence>
<gene>
    <name evidence="2" type="ORF">PXEA_LOCUS13114</name>
</gene>
<evidence type="ECO:0000313" key="2">
    <source>
        <dbReference type="EMBL" id="VEL19674.1"/>
    </source>
</evidence>
<dbReference type="AlphaFoldDB" id="A0A448WTA2"/>
<feature type="region of interest" description="Disordered" evidence="1">
    <location>
        <begin position="31"/>
        <end position="62"/>
    </location>
</feature>
<protein>
    <submittedName>
        <fullName evidence="2">Uncharacterized protein</fullName>
    </submittedName>
</protein>
<dbReference type="EMBL" id="CAAALY010042711">
    <property type="protein sequence ID" value="VEL19674.1"/>
    <property type="molecule type" value="Genomic_DNA"/>
</dbReference>
<keyword evidence="3" id="KW-1185">Reference proteome</keyword>
<name>A0A448WTA2_9PLAT</name>
<proteinExistence type="predicted"/>
<organism evidence="2 3">
    <name type="scientific">Protopolystoma xenopodis</name>
    <dbReference type="NCBI Taxonomy" id="117903"/>
    <lineage>
        <taxon>Eukaryota</taxon>
        <taxon>Metazoa</taxon>
        <taxon>Spiralia</taxon>
        <taxon>Lophotrochozoa</taxon>
        <taxon>Platyhelminthes</taxon>
        <taxon>Monogenea</taxon>
        <taxon>Polyopisthocotylea</taxon>
        <taxon>Polystomatidea</taxon>
        <taxon>Polystomatidae</taxon>
        <taxon>Protopolystoma</taxon>
    </lineage>
</organism>
<dbReference type="Proteomes" id="UP000784294">
    <property type="component" value="Unassembled WGS sequence"/>
</dbReference>
<comment type="caution">
    <text evidence="2">The sequence shown here is derived from an EMBL/GenBank/DDBJ whole genome shotgun (WGS) entry which is preliminary data.</text>
</comment>
<evidence type="ECO:0000256" key="1">
    <source>
        <dbReference type="SAM" id="MobiDB-lite"/>
    </source>
</evidence>
<evidence type="ECO:0000313" key="3">
    <source>
        <dbReference type="Proteomes" id="UP000784294"/>
    </source>
</evidence>
<accession>A0A448WTA2</accession>